<feature type="domain" description="Glycosyltransferase subfamily 4-like N-terminal" evidence="1">
    <location>
        <begin position="13"/>
        <end position="217"/>
    </location>
</feature>
<dbReference type="EC" id="2.4.-.-" evidence="2"/>
<evidence type="ECO:0000313" key="2">
    <source>
        <dbReference type="EMBL" id="MEJ5094527.1"/>
    </source>
</evidence>
<gene>
    <name evidence="2" type="ORF">WH159_08225</name>
</gene>
<proteinExistence type="predicted"/>
<keyword evidence="2" id="KW-0328">Glycosyltransferase</keyword>
<evidence type="ECO:0000313" key="3">
    <source>
        <dbReference type="Proteomes" id="UP001380365"/>
    </source>
</evidence>
<accession>A0ABU8Q467</accession>
<dbReference type="InterPro" id="IPR028098">
    <property type="entry name" value="Glyco_trans_4-like_N"/>
</dbReference>
<dbReference type="SUPFAM" id="SSF53756">
    <property type="entry name" value="UDP-Glycosyltransferase/glycogen phosphorylase"/>
    <property type="match status" value="1"/>
</dbReference>
<dbReference type="Proteomes" id="UP001380365">
    <property type="component" value="Unassembled WGS sequence"/>
</dbReference>
<reference evidence="2 3" key="1">
    <citation type="submission" date="2023-12" db="EMBL/GenBank/DDBJ databases">
        <title>Gut-associated functions are favored during microbiome assembly across C. elegans life.</title>
        <authorList>
            <person name="Zimmermann J."/>
        </authorList>
    </citation>
    <scope>NUCLEOTIDE SEQUENCE [LARGE SCALE GENOMIC DNA]</scope>
    <source>
        <strain evidence="2 3">JUb134</strain>
    </source>
</reference>
<dbReference type="Gene3D" id="3.40.50.2000">
    <property type="entry name" value="Glycogen Phosphorylase B"/>
    <property type="match status" value="2"/>
</dbReference>
<evidence type="ECO:0000259" key="1">
    <source>
        <dbReference type="Pfam" id="PF13439"/>
    </source>
</evidence>
<sequence>MRILALNIRATQGGAGRVAYDLHQRLRGAGHQPRLLYGYGSGIAPDPQALADPEIEMIGSRPVVLANFAAHLLGGREIATAGVAAIRHAVNEADVIHLHAVHHWYVRWAGLARMLRDSGKPVVITAHDWWLLTGRCGFVRDCSGWERRCGECGKRRFEDLPSLLDRSAATRRARHQALRMLGDRLTIVCPSRHLEQDHARIFPELEVVCVPNALDRDFEAALGPVLPTTDRCGHLFCASDLAAPGKIDPGLVRALAGEPGVTVGLVGRGNPFRDTAAVEHGEVRSRAALATLFGGARGLLFPSRMDNAPLTIIEALSAGCYVLAYPSSAAREMLALVGGRCVQSAAEALALVRSGREATLYDGISPAELARRARQIWSGAAMLDAYMGVYARALRPAGTQAAA</sequence>
<keyword evidence="2" id="KW-0808">Transferase</keyword>
<dbReference type="Pfam" id="PF13439">
    <property type="entry name" value="Glyco_transf_4"/>
    <property type="match status" value="1"/>
</dbReference>
<dbReference type="PANTHER" id="PTHR12526">
    <property type="entry name" value="GLYCOSYLTRANSFERASE"/>
    <property type="match status" value="1"/>
</dbReference>
<comment type="caution">
    <text evidence="2">The sequence shown here is derived from an EMBL/GenBank/DDBJ whole genome shotgun (WGS) entry which is preliminary data.</text>
</comment>
<dbReference type="GO" id="GO:0016757">
    <property type="term" value="F:glycosyltransferase activity"/>
    <property type="evidence" value="ECO:0007669"/>
    <property type="project" value="UniProtKB-KW"/>
</dbReference>
<dbReference type="RefSeq" id="WP_165889992.1">
    <property type="nucleotide sequence ID" value="NZ_JBBGZA010000001.1"/>
</dbReference>
<name>A0ABU8Q467_9SPHN</name>
<protein>
    <submittedName>
        <fullName evidence="2">Glycosyltransferase</fullName>
        <ecNumber evidence="2">2.4.-.-</ecNumber>
    </submittedName>
</protein>
<dbReference type="EMBL" id="JBBGZA010000001">
    <property type="protein sequence ID" value="MEJ5094527.1"/>
    <property type="molecule type" value="Genomic_DNA"/>
</dbReference>
<keyword evidence="3" id="KW-1185">Reference proteome</keyword>
<organism evidence="2 3">
    <name type="scientific">Sphingomonas molluscorum</name>
    <dbReference type="NCBI Taxonomy" id="418184"/>
    <lineage>
        <taxon>Bacteria</taxon>
        <taxon>Pseudomonadati</taxon>
        <taxon>Pseudomonadota</taxon>
        <taxon>Alphaproteobacteria</taxon>
        <taxon>Sphingomonadales</taxon>
        <taxon>Sphingomonadaceae</taxon>
        <taxon>Sphingomonas</taxon>
    </lineage>
</organism>